<dbReference type="EMBL" id="CAJVRM010000382">
    <property type="protein sequence ID" value="CAG8980363.1"/>
    <property type="molecule type" value="Genomic_DNA"/>
</dbReference>
<comment type="caution">
    <text evidence="2">The sequence shown here is derived from an EMBL/GenBank/DDBJ whole genome shotgun (WGS) entry which is preliminary data.</text>
</comment>
<evidence type="ECO:0000256" key="1">
    <source>
        <dbReference type="SAM" id="MobiDB-lite"/>
    </source>
</evidence>
<sequence length="259" mass="28895">MASNQLFGELLSELPAALAQHEDTFQLPQMSILPHDNPVEMDYTLTTYGGQPHYLTFPSSSHNSQINQNPSGATLTFWFFPTEIREMIFSFALFPAHLAKHGMHHVTAYSKHPLLVALRGDTQLYSEAIEVFYKLNTVFYTIDYKDFCGPGELERVKKVRHLGVDLSFGDDDKDGDGKDADKKKVTRSFKQIISTSYSGTAAHANTHTSPNTYNFSSSAIAFHGYTPATESPATLQSPKKSTNRVNPFYLPPLPSKPSR</sequence>
<keyword evidence="3" id="KW-1185">Reference proteome</keyword>
<proteinExistence type="predicted"/>
<feature type="region of interest" description="Disordered" evidence="1">
    <location>
        <begin position="229"/>
        <end position="259"/>
    </location>
</feature>
<evidence type="ECO:0000313" key="2">
    <source>
        <dbReference type="EMBL" id="CAG8980363.1"/>
    </source>
</evidence>
<evidence type="ECO:0000313" key="3">
    <source>
        <dbReference type="Proteomes" id="UP000701801"/>
    </source>
</evidence>
<organism evidence="2 3">
    <name type="scientific">Hymenoscyphus albidus</name>
    <dbReference type="NCBI Taxonomy" id="595503"/>
    <lineage>
        <taxon>Eukaryota</taxon>
        <taxon>Fungi</taxon>
        <taxon>Dikarya</taxon>
        <taxon>Ascomycota</taxon>
        <taxon>Pezizomycotina</taxon>
        <taxon>Leotiomycetes</taxon>
        <taxon>Helotiales</taxon>
        <taxon>Helotiaceae</taxon>
        <taxon>Hymenoscyphus</taxon>
    </lineage>
</organism>
<feature type="compositionally biased region" description="Pro residues" evidence="1">
    <location>
        <begin position="249"/>
        <end position="259"/>
    </location>
</feature>
<dbReference type="AlphaFoldDB" id="A0A9N9LTC4"/>
<reference evidence="2" key="1">
    <citation type="submission" date="2021-07" db="EMBL/GenBank/DDBJ databases">
        <authorList>
            <person name="Durling M."/>
        </authorList>
    </citation>
    <scope>NUCLEOTIDE SEQUENCE</scope>
</reference>
<dbReference type="Proteomes" id="UP000701801">
    <property type="component" value="Unassembled WGS sequence"/>
</dbReference>
<protein>
    <submittedName>
        <fullName evidence="2">Uncharacterized protein</fullName>
    </submittedName>
</protein>
<gene>
    <name evidence="2" type="ORF">HYALB_00013688</name>
</gene>
<feature type="compositionally biased region" description="Polar residues" evidence="1">
    <location>
        <begin position="229"/>
        <end position="245"/>
    </location>
</feature>
<dbReference type="OrthoDB" id="3561022at2759"/>
<name>A0A9N9LTC4_9HELO</name>
<accession>A0A9N9LTC4</accession>